<dbReference type="CDD" id="cd00085">
    <property type="entry name" value="HNHc"/>
    <property type="match status" value="1"/>
</dbReference>
<reference evidence="2 5" key="2">
    <citation type="submission" date="2023-08" db="EMBL/GenBank/DDBJ databases">
        <title>Bioegradation of LLDPE and BLDPE plastic by marine bacteria from coast plastic debris.</title>
        <authorList>
            <person name="Rong Z."/>
        </authorList>
    </citation>
    <scope>NUCLEOTIDE SEQUENCE [LARGE SCALE GENOMIC DNA]</scope>
    <source>
        <strain evidence="2 5">Z-2</strain>
    </source>
</reference>
<reference evidence="3 4" key="1">
    <citation type="submission" date="2016-10" db="EMBL/GenBank/DDBJ databases">
        <authorList>
            <person name="de Groot N.N."/>
        </authorList>
    </citation>
    <scope>NUCLEOTIDE SEQUENCE [LARGE SCALE GENOMIC DNA]</scope>
    <source>
        <strain evidence="3 4">DSM 44215</strain>
    </source>
</reference>
<keyword evidence="5" id="KW-1185">Reference proteome</keyword>
<accession>A0A1H2K4Y4</accession>
<feature type="domain" description="HNH nuclease" evidence="1">
    <location>
        <begin position="74"/>
        <end position="123"/>
    </location>
</feature>
<organism evidence="3 4">
    <name type="scientific">Gordonia westfalica</name>
    <dbReference type="NCBI Taxonomy" id="158898"/>
    <lineage>
        <taxon>Bacteria</taxon>
        <taxon>Bacillati</taxon>
        <taxon>Actinomycetota</taxon>
        <taxon>Actinomycetes</taxon>
        <taxon>Mycobacteriales</taxon>
        <taxon>Gordoniaceae</taxon>
        <taxon>Gordonia</taxon>
    </lineage>
</organism>
<proteinExistence type="predicted"/>
<keyword evidence="3" id="KW-0540">Nuclease</keyword>
<dbReference type="STRING" id="158898.SAMN04488548_1342860"/>
<dbReference type="EMBL" id="JAVLUS010000032">
    <property type="protein sequence ID" value="MDS1116705.1"/>
    <property type="molecule type" value="Genomic_DNA"/>
</dbReference>
<evidence type="ECO:0000313" key="2">
    <source>
        <dbReference type="EMBL" id="MDS1116705.1"/>
    </source>
</evidence>
<gene>
    <name evidence="2" type="ORF">RD149_23465</name>
    <name evidence="3" type="ORF">SAMN04488548_1342860</name>
</gene>
<dbReference type="PANTHER" id="PTHR33877:SF2">
    <property type="entry name" value="OS07G0170200 PROTEIN"/>
    <property type="match status" value="1"/>
</dbReference>
<dbReference type="OrthoDB" id="9802901at2"/>
<protein>
    <submittedName>
        <fullName evidence="3">5-methylcytosine-specific restriction endonuclease McrA</fullName>
    </submittedName>
    <submittedName>
        <fullName evidence="2">HNH endonuclease</fullName>
    </submittedName>
</protein>
<dbReference type="InterPro" id="IPR052892">
    <property type="entry name" value="NA-targeting_endonuclease"/>
</dbReference>
<keyword evidence="3" id="KW-0255">Endonuclease</keyword>
<dbReference type="Proteomes" id="UP000183180">
    <property type="component" value="Unassembled WGS sequence"/>
</dbReference>
<evidence type="ECO:0000313" key="5">
    <source>
        <dbReference type="Proteomes" id="UP001265083"/>
    </source>
</evidence>
<dbReference type="GO" id="GO:0004519">
    <property type="term" value="F:endonuclease activity"/>
    <property type="evidence" value="ECO:0007669"/>
    <property type="project" value="UniProtKB-KW"/>
</dbReference>
<dbReference type="PANTHER" id="PTHR33877">
    <property type="entry name" value="SLL1193 PROTEIN"/>
    <property type="match status" value="1"/>
</dbReference>
<dbReference type="RefSeq" id="WP_074851407.1">
    <property type="nucleotide sequence ID" value="NZ_FNLM01000034.1"/>
</dbReference>
<dbReference type="SMART" id="SM00507">
    <property type="entry name" value="HNHc"/>
    <property type="match status" value="1"/>
</dbReference>
<sequence>MTIFVTNAGLQILARVTWRRAAVLLTTEVARNVEGTPLVRVVHSPTVSLPIHKVVAIKRDAYRPYAGKTMDSYASNAMILRRDQWICAYCDGPADTVDHILPVSQGGPSTFGNQVAACKSCNGFKANRTPRKAGMALRHAPFVYDPWAADQKEVWEMFMLHPKTA</sequence>
<evidence type="ECO:0000313" key="3">
    <source>
        <dbReference type="EMBL" id="SDU63767.1"/>
    </source>
</evidence>
<name>A0A1H2K4Y4_9ACTN</name>
<dbReference type="Proteomes" id="UP001265083">
    <property type="component" value="Unassembled WGS sequence"/>
</dbReference>
<dbReference type="InterPro" id="IPR003615">
    <property type="entry name" value="HNH_nuc"/>
</dbReference>
<evidence type="ECO:0000259" key="1">
    <source>
        <dbReference type="SMART" id="SM00507"/>
    </source>
</evidence>
<dbReference type="EMBL" id="FNLM01000034">
    <property type="protein sequence ID" value="SDU63767.1"/>
    <property type="molecule type" value="Genomic_DNA"/>
</dbReference>
<dbReference type="Pfam" id="PF14279">
    <property type="entry name" value="HNH_5"/>
    <property type="match status" value="1"/>
</dbReference>
<dbReference type="InterPro" id="IPR029471">
    <property type="entry name" value="HNH_5"/>
</dbReference>
<dbReference type="AlphaFoldDB" id="A0A1H2K4Y4"/>
<evidence type="ECO:0000313" key="4">
    <source>
        <dbReference type="Proteomes" id="UP000183180"/>
    </source>
</evidence>
<dbReference type="Gene3D" id="1.10.30.50">
    <property type="match status" value="1"/>
</dbReference>
<keyword evidence="3" id="KW-0378">Hydrolase</keyword>